<evidence type="ECO:0000313" key="7">
    <source>
        <dbReference type="EMBL" id="HDP14186.1"/>
    </source>
</evidence>
<comment type="subcellular location">
    <subcellularLocation>
        <location evidence="1">Cell membrane</location>
        <topology evidence="1">Multi-pass membrane protein</topology>
    </subcellularLocation>
</comment>
<evidence type="ECO:0000256" key="4">
    <source>
        <dbReference type="ARBA" id="ARBA00022989"/>
    </source>
</evidence>
<feature type="transmembrane region" description="Helical" evidence="6">
    <location>
        <begin position="186"/>
        <end position="211"/>
    </location>
</feature>
<feature type="transmembrane region" description="Helical" evidence="6">
    <location>
        <begin position="54"/>
        <end position="75"/>
    </location>
</feature>
<feature type="transmembrane region" description="Helical" evidence="6">
    <location>
        <begin position="267"/>
        <end position="288"/>
    </location>
</feature>
<dbReference type="Pfam" id="PF02653">
    <property type="entry name" value="BPD_transp_2"/>
    <property type="match status" value="1"/>
</dbReference>
<dbReference type="PANTHER" id="PTHR47089">
    <property type="entry name" value="ABC TRANSPORTER, PERMEASE PROTEIN"/>
    <property type="match status" value="1"/>
</dbReference>
<accession>A0A7C1GA67</accession>
<evidence type="ECO:0000256" key="5">
    <source>
        <dbReference type="ARBA" id="ARBA00023136"/>
    </source>
</evidence>
<feature type="transmembrane region" description="Helical" evidence="6">
    <location>
        <begin position="112"/>
        <end position="135"/>
    </location>
</feature>
<sequence>MQKFNLDVRGVAETLIALLAGLLASSILILSYGYDPIKAFYWLFYGGFGSLESILDTLGYATPLMLTGIAFGLCFKGGMFNVGVEGQAYMGAIGAIIFGGLVPRLLPILSPFSLILALAGSMLLGLAWALPPALLKAYRGVHEVISTIMFNWIAYNFVMFLVRGPLVNPSRPEMSLPVAENARFSVVPGSAVLTTAILVSIFSAVLIHLLLTLTRLGFEIRITGSNIDAAKYSGINYKNIVITSFLLSGALSGLAGGLVITGRPPVWALYGTLGNIMNVGFDGMGVALIGRNHPLAIILSGIFIGGLWNGSRLMEPYSGVSSELSRAIIGLIVIALSIPELSKRLSRILHG</sequence>
<dbReference type="PANTHER" id="PTHR47089:SF1">
    <property type="entry name" value="GUANOSINE ABC TRANSPORTER PERMEASE PROTEIN NUPP"/>
    <property type="match status" value="1"/>
</dbReference>
<dbReference type="CDD" id="cd06580">
    <property type="entry name" value="TM_PBP1_transp_TpRbsC_like"/>
    <property type="match status" value="1"/>
</dbReference>
<evidence type="ECO:0000256" key="6">
    <source>
        <dbReference type="SAM" id="Phobius"/>
    </source>
</evidence>
<feature type="transmembrane region" description="Helical" evidence="6">
    <location>
        <begin position="87"/>
        <end position="106"/>
    </location>
</feature>
<dbReference type="GO" id="GO:0022857">
    <property type="term" value="F:transmembrane transporter activity"/>
    <property type="evidence" value="ECO:0007669"/>
    <property type="project" value="InterPro"/>
</dbReference>
<feature type="transmembrane region" description="Helical" evidence="6">
    <location>
        <begin position="240"/>
        <end position="261"/>
    </location>
</feature>
<keyword evidence="2" id="KW-1003">Cell membrane</keyword>
<feature type="transmembrane region" description="Helical" evidence="6">
    <location>
        <begin position="324"/>
        <end position="342"/>
    </location>
</feature>
<feature type="transmembrane region" description="Helical" evidence="6">
    <location>
        <begin position="12"/>
        <end position="34"/>
    </location>
</feature>
<feature type="transmembrane region" description="Helical" evidence="6">
    <location>
        <begin position="295"/>
        <end position="312"/>
    </location>
</feature>
<protein>
    <submittedName>
        <fullName evidence="7">ABC transporter permease</fullName>
    </submittedName>
</protein>
<proteinExistence type="predicted"/>
<dbReference type="AlphaFoldDB" id="A0A7C1GA67"/>
<keyword evidence="4 6" id="KW-1133">Transmembrane helix</keyword>
<dbReference type="GO" id="GO:0005886">
    <property type="term" value="C:plasma membrane"/>
    <property type="evidence" value="ECO:0007669"/>
    <property type="project" value="UniProtKB-SubCell"/>
</dbReference>
<evidence type="ECO:0000256" key="3">
    <source>
        <dbReference type="ARBA" id="ARBA00022692"/>
    </source>
</evidence>
<gene>
    <name evidence="7" type="ORF">ENN26_00200</name>
</gene>
<feature type="transmembrane region" description="Helical" evidence="6">
    <location>
        <begin position="147"/>
        <end position="166"/>
    </location>
</feature>
<comment type="caution">
    <text evidence="7">The sequence shown here is derived from an EMBL/GenBank/DDBJ whole genome shotgun (WGS) entry which is preliminary data.</text>
</comment>
<evidence type="ECO:0000256" key="2">
    <source>
        <dbReference type="ARBA" id="ARBA00022475"/>
    </source>
</evidence>
<dbReference type="InterPro" id="IPR001851">
    <property type="entry name" value="ABC_transp_permease"/>
</dbReference>
<keyword evidence="3 6" id="KW-0812">Transmembrane</keyword>
<name>A0A7C1GA67_9CREN</name>
<keyword evidence="5 6" id="KW-0472">Membrane</keyword>
<dbReference type="EMBL" id="DSAY01000004">
    <property type="protein sequence ID" value="HDP14186.1"/>
    <property type="molecule type" value="Genomic_DNA"/>
</dbReference>
<reference evidence="7" key="1">
    <citation type="journal article" date="2020" name="mSystems">
        <title>Genome- and Community-Level Interaction Insights into Carbon Utilization and Element Cycling Functions of Hydrothermarchaeota in Hydrothermal Sediment.</title>
        <authorList>
            <person name="Zhou Z."/>
            <person name="Liu Y."/>
            <person name="Xu W."/>
            <person name="Pan J."/>
            <person name="Luo Z.H."/>
            <person name="Li M."/>
        </authorList>
    </citation>
    <scope>NUCLEOTIDE SEQUENCE [LARGE SCALE GENOMIC DNA]</scope>
    <source>
        <strain evidence="7">SpSt-116</strain>
    </source>
</reference>
<evidence type="ECO:0000256" key="1">
    <source>
        <dbReference type="ARBA" id="ARBA00004651"/>
    </source>
</evidence>
<organism evidence="7">
    <name type="scientific">Thermofilum adornatum</name>
    <dbReference type="NCBI Taxonomy" id="1365176"/>
    <lineage>
        <taxon>Archaea</taxon>
        <taxon>Thermoproteota</taxon>
        <taxon>Thermoprotei</taxon>
        <taxon>Thermofilales</taxon>
        <taxon>Thermofilaceae</taxon>
        <taxon>Thermofilum</taxon>
    </lineage>
</organism>